<dbReference type="Proteomes" id="UP000886998">
    <property type="component" value="Unassembled WGS sequence"/>
</dbReference>
<dbReference type="InterPro" id="IPR052584">
    <property type="entry name" value="U2_snRNP_Complex_Component"/>
</dbReference>
<accession>A0A8X6WQH5</accession>
<proteinExistence type="predicted"/>
<dbReference type="PANTHER" id="PTHR12785">
    <property type="entry name" value="SPLICING FACTOR 3B"/>
    <property type="match status" value="1"/>
</dbReference>
<sequence>MKLKKKRQNWLRENSKKLSRMTVAKLQQTVDLKASSNMLLIPQYWSFRREYSQDKRGKEKLAWKLRDFIKRDGTMKIRQSSRETENRDKKRVRLKFRTHDNISRDGKARDETRPLDCKVFDPEWREYFRELDTRKWTFVSLPKWIF</sequence>
<dbReference type="GO" id="GO:0005689">
    <property type="term" value="C:U12-type spliceosomal complex"/>
    <property type="evidence" value="ECO:0007669"/>
    <property type="project" value="TreeGrafter"/>
</dbReference>
<comment type="caution">
    <text evidence="2">The sequence shown here is derived from an EMBL/GenBank/DDBJ whole genome shotgun (WGS) entry which is preliminary data.</text>
</comment>
<evidence type="ECO:0000313" key="2">
    <source>
        <dbReference type="EMBL" id="GFY39444.1"/>
    </source>
</evidence>
<evidence type="ECO:0000313" key="3">
    <source>
        <dbReference type="Proteomes" id="UP000886998"/>
    </source>
</evidence>
<name>A0A8X6WQH5_9ARAC</name>
<gene>
    <name evidence="2" type="primary">NCL1_30863</name>
    <name evidence="2" type="ORF">TNIN_335641</name>
</gene>
<keyword evidence="3" id="KW-1185">Reference proteome</keyword>
<dbReference type="InterPro" id="IPR007180">
    <property type="entry name" value="DUF382"/>
</dbReference>
<feature type="domain" description="DUF382" evidence="1">
    <location>
        <begin position="28"/>
        <end position="97"/>
    </location>
</feature>
<protein>
    <recommendedName>
        <fullName evidence="1">DUF382 domain-containing protein</fullName>
    </recommendedName>
</protein>
<organism evidence="2 3">
    <name type="scientific">Trichonephila inaurata madagascariensis</name>
    <dbReference type="NCBI Taxonomy" id="2747483"/>
    <lineage>
        <taxon>Eukaryota</taxon>
        <taxon>Metazoa</taxon>
        <taxon>Ecdysozoa</taxon>
        <taxon>Arthropoda</taxon>
        <taxon>Chelicerata</taxon>
        <taxon>Arachnida</taxon>
        <taxon>Araneae</taxon>
        <taxon>Araneomorphae</taxon>
        <taxon>Entelegynae</taxon>
        <taxon>Araneoidea</taxon>
        <taxon>Nephilidae</taxon>
        <taxon>Trichonephila</taxon>
        <taxon>Trichonephila inaurata</taxon>
    </lineage>
</organism>
<evidence type="ECO:0000259" key="1">
    <source>
        <dbReference type="Pfam" id="PF04037"/>
    </source>
</evidence>
<dbReference type="Pfam" id="PF04037">
    <property type="entry name" value="DUF382"/>
    <property type="match status" value="1"/>
</dbReference>
<dbReference type="PANTHER" id="PTHR12785:SF6">
    <property type="entry name" value="SPLICING FACTOR 3B SUBUNIT 2"/>
    <property type="match status" value="1"/>
</dbReference>
<dbReference type="OrthoDB" id="10260794at2759"/>
<reference evidence="2" key="1">
    <citation type="submission" date="2020-08" db="EMBL/GenBank/DDBJ databases">
        <title>Multicomponent nature underlies the extraordinary mechanical properties of spider dragline silk.</title>
        <authorList>
            <person name="Kono N."/>
            <person name="Nakamura H."/>
            <person name="Mori M."/>
            <person name="Yoshida Y."/>
            <person name="Ohtoshi R."/>
            <person name="Malay A.D."/>
            <person name="Moran D.A.P."/>
            <person name="Tomita M."/>
            <person name="Numata K."/>
            <person name="Arakawa K."/>
        </authorList>
    </citation>
    <scope>NUCLEOTIDE SEQUENCE</scope>
</reference>
<dbReference type="AlphaFoldDB" id="A0A8X6WQH5"/>
<dbReference type="EMBL" id="BMAV01001388">
    <property type="protein sequence ID" value="GFY39444.1"/>
    <property type="molecule type" value="Genomic_DNA"/>
</dbReference>